<sequence>MLQQQRQPRTRGVLANKPNNQVIHRSAPNRIRAPKESHRHVNANTARNLINLSSLPWAFPYRGFSVL</sequence>
<proteinExistence type="predicted"/>
<comment type="caution">
    <text evidence="1">The sequence shown here is derived from an EMBL/GenBank/DDBJ whole genome shotgun (WGS) entry which is preliminary data.</text>
</comment>
<accession>A0A256H0H9</accession>
<reference evidence="1 2" key="1">
    <citation type="submission" date="2017-07" db="EMBL/GenBank/DDBJ databases">
        <title>Draft genome of Ochrobactrum lupini type strain LUP21.</title>
        <authorList>
            <person name="Krzyzanowska D.M."/>
            <person name="Jafra S."/>
        </authorList>
    </citation>
    <scope>NUCLEOTIDE SEQUENCE [LARGE SCALE GENOMIC DNA]</scope>
    <source>
        <strain evidence="1 2">LUP21</strain>
    </source>
</reference>
<gene>
    <name evidence="1" type="ORF">CES86_5329</name>
</gene>
<organism evidence="1 2">
    <name type="scientific">Brucella lupini</name>
    <dbReference type="NCBI Taxonomy" id="255457"/>
    <lineage>
        <taxon>Bacteria</taxon>
        <taxon>Pseudomonadati</taxon>
        <taxon>Pseudomonadota</taxon>
        <taxon>Alphaproteobacteria</taxon>
        <taxon>Hyphomicrobiales</taxon>
        <taxon>Brucellaceae</taxon>
        <taxon>Brucella/Ochrobactrum group</taxon>
        <taxon>Brucella</taxon>
    </lineage>
</organism>
<dbReference type="AlphaFoldDB" id="A0A256H0H9"/>
<evidence type="ECO:0000313" key="1">
    <source>
        <dbReference type="EMBL" id="OYR32965.1"/>
    </source>
</evidence>
<name>A0A256H0H9_9HYPH</name>
<protein>
    <submittedName>
        <fullName evidence="1">Uncharacterized protein</fullName>
    </submittedName>
</protein>
<dbReference type="Proteomes" id="UP000216363">
    <property type="component" value="Unassembled WGS sequence"/>
</dbReference>
<dbReference type="EMBL" id="NNRN01000003">
    <property type="protein sequence ID" value="OYR32965.1"/>
    <property type="molecule type" value="Genomic_DNA"/>
</dbReference>
<evidence type="ECO:0000313" key="2">
    <source>
        <dbReference type="Proteomes" id="UP000216363"/>
    </source>
</evidence>